<dbReference type="Gene3D" id="2.60.40.10">
    <property type="entry name" value="Immunoglobulins"/>
    <property type="match status" value="6"/>
</dbReference>
<evidence type="ECO:0000256" key="4">
    <source>
        <dbReference type="ARBA" id="ARBA00023136"/>
    </source>
</evidence>
<dbReference type="SUPFAM" id="SSF48726">
    <property type="entry name" value="Immunoglobulin"/>
    <property type="match status" value="5"/>
</dbReference>
<evidence type="ECO:0000256" key="2">
    <source>
        <dbReference type="ARBA" id="ARBA00022692"/>
    </source>
</evidence>
<comment type="subcellular location">
    <subcellularLocation>
        <location evidence="1">Membrane</location>
        <topology evidence="1">Single-pass membrane protein</topology>
    </subcellularLocation>
</comment>
<dbReference type="PROSITE" id="PS50853">
    <property type="entry name" value="FN3"/>
    <property type="match status" value="1"/>
</dbReference>
<evidence type="ECO:0000259" key="8">
    <source>
        <dbReference type="PROSITE" id="PS50835"/>
    </source>
</evidence>
<dbReference type="InterPro" id="IPR003599">
    <property type="entry name" value="Ig_sub"/>
</dbReference>
<dbReference type="CDD" id="cd00063">
    <property type="entry name" value="FN3"/>
    <property type="match status" value="1"/>
</dbReference>
<organism evidence="10 11">
    <name type="scientific">Iphiclides podalirius</name>
    <name type="common">scarce swallowtail</name>
    <dbReference type="NCBI Taxonomy" id="110791"/>
    <lineage>
        <taxon>Eukaryota</taxon>
        <taxon>Metazoa</taxon>
        <taxon>Ecdysozoa</taxon>
        <taxon>Arthropoda</taxon>
        <taxon>Hexapoda</taxon>
        <taxon>Insecta</taxon>
        <taxon>Pterygota</taxon>
        <taxon>Neoptera</taxon>
        <taxon>Endopterygota</taxon>
        <taxon>Lepidoptera</taxon>
        <taxon>Glossata</taxon>
        <taxon>Ditrysia</taxon>
        <taxon>Papilionoidea</taxon>
        <taxon>Papilionidae</taxon>
        <taxon>Papilioninae</taxon>
        <taxon>Iphiclides</taxon>
    </lineage>
</organism>
<dbReference type="CDD" id="cd00096">
    <property type="entry name" value="Ig"/>
    <property type="match status" value="1"/>
</dbReference>
<dbReference type="Pfam" id="PF07686">
    <property type="entry name" value="V-set"/>
    <property type="match status" value="1"/>
</dbReference>
<keyword evidence="3 7" id="KW-1133">Transmembrane helix</keyword>
<evidence type="ECO:0000259" key="9">
    <source>
        <dbReference type="PROSITE" id="PS50853"/>
    </source>
</evidence>
<sequence>MAGRATQQSSLLHEWDLPLEKNQDLTKDRREVYGHLLDFNPSWEEAPRAGTSGVRTVDVQAVEGMVAQFPCDLGTAANDKVYMVFWFRDDAGIPLYSFDVRGKHLSEARHWSAPEVFGPRAHFSTTPPPASLLVRDVKRRDEGVYRCRIDFRNTQTTSFRYNLTVVVPPEKPVVVDRWGRVINTTTLGPHEEGDDVLLTCRVLGGRPEPSVRWLVNGVLVDEEYEHNTGDVIENRLLWPAIRRADYAAVFTCQAANSHLVPPKELSLVLDMFLRPLTVEIRKPMEMGEGGVLTAERRYEVACESAGSRPPALITWHKGKRLLKRITEELRDNLTVSVMSFVPTLDDDGKPLTCRAENPNVTSLFLETSWVISVVYPPVVRLRLGSSLAAGDIKEGDDVYFECHVRANPPARKLSWLHDDKALAHNATARVFHSNQSLVLQKVTRYSSGRYACSALNAEGETVSNELHFRVKYAPSCRSGGVSVVGAARGESVVIVCEVDADPPAAVFKWKFNNSGETLDVAADRYTSNGSASSLKYTPVADLDYGTLSCSASNEVGTQLAPCVFQMVAAGKPHAPRNCTLWNQTADSVEVSCVAGFDGGLPQRFFLEVYSGDDLVPRVNLSSEEPSWTVRGLEWDVRFRLAAVAVNSKGRSPPAHLDDVLFRDPEKRTASESALGAGAAGAASAGAAGAGAALALLACACRAARRRRAPPPKPPAPRADKPPEHDDAEPDLIPNNYCETPSVPARNTPSSLSGPLTGPLTAPLVVPLTTPLATPVSTWAPRSSSGSLRATDLNVDAIKEKLLDNRIPESCV</sequence>
<evidence type="ECO:0000313" key="11">
    <source>
        <dbReference type="Proteomes" id="UP000837857"/>
    </source>
</evidence>
<feature type="domain" description="Ig-like" evidence="8">
    <location>
        <begin position="275"/>
        <end position="372"/>
    </location>
</feature>
<evidence type="ECO:0008006" key="12">
    <source>
        <dbReference type="Google" id="ProtNLM"/>
    </source>
</evidence>
<keyword evidence="4 7" id="KW-0472">Membrane</keyword>
<dbReference type="SUPFAM" id="SSF49265">
    <property type="entry name" value="Fibronectin type III"/>
    <property type="match status" value="1"/>
</dbReference>
<gene>
    <name evidence="10" type="ORF">IPOD504_LOCUS13998</name>
</gene>
<dbReference type="InterPro" id="IPR036179">
    <property type="entry name" value="Ig-like_dom_sf"/>
</dbReference>
<dbReference type="SMART" id="SM00408">
    <property type="entry name" value="IGc2"/>
    <property type="match status" value="4"/>
</dbReference>
<dbReference type="EMBL" id="OW152816">
    <property type="protein sequence ID" value="CAH2067704.1"/>
    <property type="molecule type" value="Genomic_DNA"/>
</dbReference>
<evidence type="ECO:0000256" key="1">
    <source>
        <dbReference type="ARBA" id="ARBA00004167"/>
    </source>
</evidence>
<name>A0ABN8IYG7_9NEOP</name>
<reference evidence="10" key="1">
    <citation type="submission" date="2022-03" db="EMBL/GenBank/DDBJ databases">
        <authorList>
            <person name="Martin H S."/>
        </authorList>
    </citation>
    <scope>NUCLEOTIDE SEQUENCE</scope>
</reference>
<dbReference type="InterPro" id="IPR013162">
    <property type="entry name" value="CD80_C2-set"/>
</dbReference>
<keyword evidence="11" id="KW-1185">Reference proteome</keyword>
<dbReference type="SMART" id="SM00409">
    <property type="entry name" value="IG"/>
    <property type="match status" value="4"/>
</dbReference>
<dbReference type="PROSITE" id="PS50835">
    <property type="entry name" value="IG_LIKE"/>
    <property type="match status" value="5"/>
</dbReference>
<dbReference type="InterPro" id="IPR013783">
    <property type="entry name" value="Ig-like_fold"/>
</dbReference>
<keyword evidence="2 7" id="KW-0812">Transmembrane</keyword>
<feature type="compositionally biased region" description="Polar residues" evidence="6">
    <location>
        <begin position="744"/>
        <end position="753"/>
    </location>
</feature>
<dbReference type="InterPro" id="IPR003961">
    <property type="entry name" value="FN3_dom"/>
</dbReference>
<feature type="region of interest" description="Disordered" evidence="6">
    <location>
        <begin position="705"/>
        <end position="755"/>
    </location>
</feature>
<dbReference type="InterPro" id="IPR007110">
    <property type="entry name" value="Ig-like_dom"/>
</dbReference>
<feature type="domain" description="Ig-like" evidence="8">
    <location>
        <begin position="474"/>
        <end position="560"/>
    </location>
</feature>
<feature type="domain" description="Fibronectin type-III" evidence="9">
    <location>
        <begin position="574"/>
        <end position="666"/>
    </location>
</feature>
<evidence type="ECO:0000313" key="10">
    <source>
        <dbReference type="EMBL" id="CAH2067704.1"/>
    </source>
</evidence>
<evidence type="ECO:0000256" key="7">
    <source>
        <dbReference type="SAM" id="Phobius"/>
    </source>
</evidence>
<dbReference type="InterPro" id="IPR036116">
    <property type="entry name" value="FN3_sf"/>
</dbReference>
<feature type="domain" description="Ig-like" evidence="8">
    <location>
        <begin position="172"/>
        <end position="266"/>
    </location>
</feature>
<dbReference type="Proteomes" id="UP000837857">
    <property type="component" value="Chromosome 4"/>
</dbReference>
<dbReference type="InterPro" id="IPR003598">
    <property type="entry name" value="Ig_sub2"/>
</dbReference>
<dbReference type="PANTHER" id="PTHR23278:SF31">
    <property type="entry name" value="SIDESTEP II, ISOFORM A"/>
    <property type="match status" value="1"/>
</dbReference>
<feature type="domain" description="Ig-like" evidence="8">
    <location>
        <begin position="376"/>
        <end position="463"/>
    </location>
</feature>
<accession>A0ABN8IYG7</accession>
<protein>
    <recommendedName>
        <fullName evidence="12">Nephrin/kirre</fullName>
    </recommendedName>
</protein>
<dbReference type="Pfam" id="PF08205">
    <property type="entry name" value="C2-set_2"/>
    <property type="match status" value="1"/>
</dbReference>
<keyword evidence="5" id="KW-1015">Disulfide bond</keyword>
<evidence type="ECO:0000256" key="6">
    <source>
        <dbReference type="SAM" id="MobiDB-lite"/>
    </source>
</evidence>
<dbReference type="InterPro" id="IPR013106">
    <property type="entry name" value="Ig_V-set"/>
</dbReference>
<feature type="non-terminal residue" evidence="10">
    <location>
        <position position="811"/>
    </location>
</feature>
<feature type="transmembrane region" description="Helical" evidence="7">
    <location>
        <begin position="673"/>
        <end position="697"/>
    </location>
</feature>
<feature type="domain" description="Ig-like" evidence="8">
    <location>
        <begin position="41"/>
        <end position="164"/>
    </location>
</feature>
<dbReference type="Pfam" id="PF13927">
    <property type="entry name" value="Ig_3"/>
    <property type="match status" value="3"/>
</dbReference>
<proteinExistence type="predicted"/>
<evidence type="ECO:0000256" key="5">
    <source>
        <dbReference type="ARBA" id="ARBA00023157"/>
    </source>
</evidence>
<evidence type="ECO:0000256" key="3">
    <source>
        <dbReference type="ARBA" id="ARBA00022989"/>
    </source>
</evidence>
<dbReference type="PANTHER" id="PTHR23278">
    <property type="entry name" value="SIDESTEP PROTEIN"/>
    <property type="match status" value="1"/>
</dbReference>